<proteinExistence type="predicted"/>
<dbReference type="EMBL" id="JALJOU010000002">
    <property type="protein sequence ID" value="KAK9845889.1"/>
    <property type="molecule type" value="Genomic_DNA"/>
</dbReference>
<dbReference type="GO" id="GO:0042744">
    <property type="term" value="P:hydrogen peroxide catabolic process"/>
    <property type="evidence" value="ECO:0007669"/>
    <property type="project" value="TreeGrafter"/>
</dbReference>
<evidence type="ECO:0000256" key="2">
    <source>
        <dbReference type="ARBA" id="ARBA00022862"/>
    </source>
</evidence>
<keyword evidence="5" id="KW-1185">Reference proteome</keyword>
<dbReference type="PANTHER" id="PTHR10430">
    <property type="entry name" value="PEROXIREDOXIN"/>
    <property type="match status" value="1"/>
</dbReference>
<dbReference type="Proteomes" id="UP001445335">
    <property type="component" value="Unassembled WGS sequence"/>
</dbReference>
<keyword evidence="2" id="KW-0049">Antioxidant</keyword>
<dbReference type="Gene3D" id="3.40.30.10">
    <property type="entry name" value="Glutaredoxin"/>
    <property type="match status" value="1"/>
</dbReference>
<comment type="caution">
    <text evidence="4">The sequence shown here is derived from an EMBL/GenBank/DDBJ whole genome shotgun (WGS) entry which is preliminary data.</text>
</comment>
<dbReference type="PANTHER" id="PTHR10430:SF16">
    <property type="entry name" value="PEROXIREDOXIN-5, MITOCHONDRIAL"/>
    <property type="match status" value="1"/>
</dbReference>
<dbReference type="GO" id="GO:0005737">
    <property type="term" value="C:cytoplasm"/>
    <property type="evidence" value="ECO:0007669"/>
    <property type="project" value="TreeGrafter"/>
</dbReference>
<evidence type="ECO:0000313" key="5">
    <source>
        <dbReference type="Proteomes" id="UP001445335"/>
    </source>
</evidence>
<reference evidence="4 5" key="1">
    <citation type="journal article" date="2024" name="Nat. Commun.">
        <title>Phylogenomics reveals the evolutionary origins of lichenization in chlorophyte algae.</title>
        <authorList>
            <person name="Puginier C."/>
            <person name="Libourel C."/>
            <person name="Otte J."/>
            <person name="Skaloud P."/>
            <person name="Haon M."/>
            <person name="Grisel S."/>
            <person name="Petersen M."/>
            <person name="Berrin J.G."/>
            <person name="Delaux P.M."/>
            <person name="Dal Grande F."/>
            <person name="Keller J."/>
        </authorList>
    </citation>
    <scope>NUCLEOTIDE SEQUENCE [LARGE SCALE GENOMIC DNA]</scope>
    <source>
        <strain evidence="4 5">SAG 245.80</strain>
    </source>
</reference>
<dbReference type="SUPFAM" id="SSF52833">
    <property type="entry name" value="Thioredoxin-like"/>
    <property type="match status" value="1"/>
</dbReference>
<accession>A0AAW1SIT7</accession>
<keyword evidence="1" id="KW-0575">Peroxidase</keyword>
<sequence>MLLRTDVRLHSPQRDHSLHDVLQGVKAVVFGVPDMGKEWASKVSIDGKKAVAFADKDGSFSRLLGVEIGDAKEGEPKTQRYAALVEDGILLKLMVEKSVADVKVSSAEAMLQLIKDLQSLKEA</sequence>
<evidence type="ECO:0000256" key="3">
    <source>
        <dbReference type="ARBA" id="ARBA00023002"/>
    </source>
</evidence>
<protein>
    <submittedName>
        <fullName evidence="4">Uncharacterized protein</fullName>
    </submittedName>
</protein>
<dbReference type="InterPro" id="IPR036249">
    <property type="entry name" value="Thioredoxin-like_sf"/>
</dbReference>
<organism evidence="4 5">
    <name type="scientific">Elliptochloris bilobata</name>
    <dbReference type="NCBI Taxonomy" id="381761"/>
    <lineage>
        <taxon>Eukaryota</taxon>
        <taxon>Viridiplantae</taxon>
        <taxon>Chlorophyta</taxon>
        <taxon>core chlorophytes</taxon>
        <taxon>Trebouxiophyceae</taxon>
        <taxon>Trebouxiophyceae incertae sedis</taxon>
        <taxon>Elliptochloris clade</taxon>
        <taxon>Elliptochloris</taxon>
    </lineage>
</organism>
<dbReference type="GO" id="GO:0045454">
    <property type="term" value="P:cell redox homeostasis"/>
    <property type="evidence" value="ECO:0007669"/>
    <property type="project" value="TreeGrafter"/>
</dbReference>
<dbReference type="GO" id="GO:0034599">
    <property type="term" value="P:cellular response to oxidative stress"/>
    <property type="evidence" value="ECO:0007669"/>
    <property type="project" value="InterPro"/>
</dbReference>
<dbReference type="AlphaFoldDB" id="A0AAW1SIT7"/>
<keyword evidence="3" id="KW-0560">Oxidoreductase</keyword>
<name>A0AAW1SIT7_9CHLO</name>
<evidence type="ECO:0000313" key="4">
    <source>
        <dbReference type="EMBL" id="KAK9845889.1"/>
    </source>
</evidence>
<dbReference type="InterPro" id="IPR037944">
    <property type="entry name" value="PRX5-like"/>
</dbReference>
<evidence type="ECO:0000256" key="1">
    <source>
        <dbReference type="ARBA" id="ARBA00022559"/>
    </source>
</evidence>
<gene>
    <name evidence="4" type="ORF">WJX81_005213</name>
</gene>
<dbReference type="GO" id="GO:0008379">
    <property type="term" value="F:thioredoxin peroxidase activity"/>
    <property type="evidence" value="ECO:0007669"/>
    <property type="project" value="InterPro"/>
</dbReference>